<accession>A0A934T250</accession>
<comment type="caution">
    <text evidence="1">The sequence shown here is derived from an EMBL/GenBank/DDBJ whole genome shotgun (WGS) entry which is preliminary data.</text>
</comment>
<dbReference type="Proteomes" id="UP000622890">
    <property type="component" value="Unassembled WGS sequence"/>
</dbReference>
<reference evidence="1" key="1">
    <citation type="submission" date="2021-01" db="EMBL/GenBank/DDBJ databases">
        <title>Genome sequence of strain Noviherbaspirillum sp. DKR-6.</title>
        <authorList>
            <person name="Chaudhary D.K."/>
        </authorList>
    </citation>
    <scope>NUCLEOTIDE SEQUENCE</scope>
    <source>
        <strain evidence="1">DKR-6</strain>
    </source>
</reference>
<dbReference type="RefSeq" id="WP_200593795.1">
    <property type="nucleotide sequence ID" value="NZ_JAEPBG010000007.1"/>
</dbReference>
<evidence type="ECO:0000313" key="1">
    <source>
        <dbReference type="EMBL" id="MBK4736388.1"/>
    </source>
</evidence>
<proteinExistence type="predicted"/>
<protein>
    <submittedName>
        <fullName evidence="1">Uncharacterized protein</fullName>
    </submittedName>
</protein>
<dbReference type="EMBL" id="JAEPBG010000007">
    <property type="protein sequence ID" value="MBK4736388.1"/>
    <property type="molecule type" value="Genomic_DNA"/>
</dbReference>
<evidence type="ECO:0000313" key="2">
    <source>
        <dbReference type="Proteomes" id="UP000622890"/>
    </source>
</evidence>
<gene>
    <name evidence="1" type="ORF">JJB74_17335</name>
</gene>
<name>A0A934T250_9BURK</name>
<sequence>MYRIAANFVENVRSFFSTPGHEQDERVGKLGNRQLAANAVPAPAPKASHHSSRNWFNMLSLRFRLPQSLTPSMPRTLVRWRATAAFKEALNHIKEAGPLGKAPRDFTKAVKAFARFQALIVDAPDREQMLEQIITDGFKGRDLQQRAVLLSELQKETGFYSALQQSIQKDADGKNALPMFCDEVVEIATEILASMRKFKG</sequence>
<organism evidence="1 2">
    <name type="scientific">Noviherbaspirillum pedocola</name>
    <dbReference type="NCBI Taxonomy" id="2801341"/>
    <lineage>
        <taxon>Bacteria</taxon>
        <taxon>Pseudomonadati</taxon>
        <taxon>Pseudomonadota</taxon>
        <taxon>Betaproteobacteria</taxon>
        <taxon>Burkholderiales</taxon>
        <taxon>Oxalobacteraceae</taxon>
        <taxon>Noviherbaspirillum</taxon>
    </lineage>
</organism>
<dbReference type="AlphaFoldDB" id="A0A934T250"/>
<keyword evidence="2" id="KW-1185">Reference proteome</keyword>